<dbReference type="EMBL" id="JAFBMS010000176">
    <property type="protein sequence ID" value="KAG9333793.1"/>
    <property type="molecule type" value="Genomic_DNA"/>
</dbReference>
<keyword evidence="2" id="KW-1185">Reference proteome</keyword>
<accession>A0A8T2N125</accession>
<comment type="caution">
    <text evidence="1">The sequence shown here is derived from an EMBL/GenBank/DDBJ whole genome shotgun (WGS) entry which is preliminary data.</text>
</comment>
<evidence type="ECO:0000313" key="1">
    <source>
        <dbReference type="EMBL" id="KAG9333793.1"/>
    </source>
</evidence>
<proteinExistence type="predicted"/>
<dbReference type="Proteomes" id="UP000824540">
    <property type="component" value="Unassembled WGS sequence"/>
</dbReference>
<reference evidence="1" key="1">
    <citation type="thesis" date="2021" institute="BYU ScholarsArchive" country="Provo, UT, USA">
        <title>Applications of and Algorithms for Genome Assembly and Genomic Analyses with an Emphasis on Marine Teleosts.</title>
        <authorList>
            <person name="Pickett B.D."/>
        </authorList>
    </citation>
    <scope>NUCLEOTIDE SEQUENCE</scope>
    <source>
        <strain evidence="1">HI-2016</strain>
    </source>
</reference>
<organism evidence="1 2">
    <name type="scientific">Albula glossodonta</name>
    <name type="common">roundjaw bonefish</name>
    <dbReference type="NCBI Taxonomy" id="121402"/>
    <lineage>
        <taxon>Eukaryota</taxon>
        <taxon>Metazoa</taxon>
        <taxon>Chordata</taxon>
        <taxon>Craniata</taxon>
        <taxon>Vertebrata</taxon>
        <taxon>Euteleostomi</taxon>
        <taxon>Actinopterygii</taxon>
        <taxon>Neopterygii</taxon>
        <taxon>Teleostei</taxon>
        <taxon>Albuliformes</taxon>
        <taxon>Albulidae</taxon>
        <taxon>Albula</taxon>
    </lineage>
</organism>
<dbReference type="OrthoDB" id="10260387at2759"/>
<sequence>MSSVQQQKQDFLQAVIPSLKDGIENFKVLASILLKDSSPDIQNVQQVILKGKQSLEQSEAAASKELSKVDEYTLSLTVRKGELDKEKGTKEADLANLKTHMKFIYDSLQNYKIALQDAKHTLSSNQKNLEYIQRKKAEDEAVRNAGIGVMFIPIIGPIIGGVMVGVSQTDLDNAAWAEQEARKEVARCEAEAFRYSCLLKEKHEQKEWQRQEINNCNETLQQIDRSLTEVAKQRSNIARMQEKMRSAVNILGTLAGRAKVAETQTRYIVALVPVIHILGEILKLLLEITGKEKYQLLNDPQVQAIIESLQEISKELSAVDHSESLSAMQFY</sequence>
<protein>
    <submittedName>
        <fullName evidence="1">Uncharacterized protein</fullName>
    </submittedName>
</protein>
<gene>
    <name evidence="1" type="ORF">JZ751_010108</name>
</gene>
<dbReference type="AlphaFoldDB" id="A0A8T2N125"/>
<name>A0A8T2N125_9TELE</name>
<evidence type="ECO:0000313" key="2">
    <source>
        <dbReference type="Proteomes" id="UP000824540"/>
    </source>
</evidence>